<organism evidence="1 3">
    <name type="scientific">Pleurodeles waltl</name>
    <name type="common">Iberian ribbed newt</name>
    <dbReference type="NCBI Taxonomy" id="8319"/>
    <lineage>
        <taxon>Eukaryota</taxon>
        <taxon>Metazoa</taxon>
        <taxon>Chordata</taxon>
        <taxon>Craniata</taxon>
        <taxon>Vertebrata</taxon>
        <taxon>Euteleostomi</taxon>
        <taxon>Amphibia</taxon>
        <taxon>Batrachia</taxon>
        <taxon>Caudata</taxon>
        <taxon>Salamandroidea</taxon>
        <taxon>Salamandridae</taxon>
        <taxon>Pleurodelinae</taxon>
        <taxon>Pleurodeles</taxon>
    </lineage>
</organism>
<sequence length="216" mass="23169">MLAVGPATGFLMRFPRLIRAGLVVRRGTVCAAGRRFLSQLGWWTSRPGRSAADSSRGLRRSCGLERVGARARRAEPGRLLWLPELAGHGAGAAVHFGLRLVDFALPVPSTPAGGLQPLVAWGGLKIPCADWWLRGGPLVSLLPWCLEMVAGWIGPEEAEVGRDCLSIGATESFTALTTLLADTPVQWQVSRVEWNVGLGPGPVSLISLWTLYLSLV</sequence>
<evidence type="ECO:0000313" key="2">
    <source>
        <dbReference type="EMBL" id="KAJ1083604.1"/>
    </source>
</evidence>
<gene>
    <name evidence="1" type="ORF">NDU88_003741</name>
    <name evidence="2" type="ORF">NDU88_003761</name>
</gene>
<proteinExistence type="predicted"/>
<dbReference type="EMBL" id="JANPWB010000016">
    <property type="protein sequence ID" value="KAJ1083583.1"/>
    <property type="molecule type" value="Genomic_DNA"/>
</dbReference>
<keyword evidence="3" id="KW-1185">Reference proteome</keyword>
<accession>A0AAV7L2N0</accession>
<comment type="caution">
    <text evidence="1">The sequence shown here is derived from an EMBL/GenBank/DDBJ whole genome shotgun (WGS) entry which is preliminary data.</text>
</comment>
<protein>
    <submittedName>
        <fullName evidence="1">Uncharacterized protein</fullName>
    </submittedName>
</protein>
<evidence type="ECO:0000313" key="3">
    <source>
        <dbReference type="Proteomes" id="UP001066276"/>
    </source>
</evidence>
<reference evidence="1" key="1">
    <citation type="journal article" date="2022" name="bioRxiv">
        <title>Sequencing and chromosome-scale assembly of the giantPleurodeles waltlgenome.</title>
        <authorList>
            <person name="Brown T."/>
            <person name="Elewa A."/>
            <person name="Iarovenko S."/>
            <person name="Subramanian E."/>
            <person name="Araus A.J."/>
            <person name="Petzold A."/>
            <person name="Susuki M."/>
            <person name="Suzuki K.-i.T."/>
            <person name="Hayashi T."/>
            <person name="Toyoda A."/>
            <person name="Oliveira C."/>
            <person name="Osipova E."/>
            <person name="Leigh N.D."/>
            <person name="Simon A."/>
            <person name="Yun M.H."/>
        </authorList>
    </citation>
    <scope>NUCLEOTIDE SEQUENCE</scope>
    <source>
        <strain evidence="1">20211129_DDA</strain>
        <tissue evidence="1">Liver</tissue>
    </source>
</reference>
<evidence type="ECO:0000313" key="1">
    <source>
        <dbReference type="EMBL" id="KAJ1083583.1"/>
    </source>
</evidence>
<dbReference type="Proteomes" id="UP001066276">
    <property type="component" value="Chromosome 12"/>
</dbReference>
<dbReference type="AlphaFoldDB" id="A0AAV7L2N0"/>
<dbReference type="EMBL" id="JANPWB010000016">
    <property type="protein sequence ID" value="KAJ1083604.1"/>
    <property type="molecule type" value="Genomic_DNA"/>
</dbReference>
<name>A0AAV7L2N0_PLEWA</name>